<evidence type="ECO:0000313" key="2">
    <source>
        <dbReference type="Proteomes" id="UP001140087"/>
    </source>
</evidence>
<sequence>YVDRRDYSTTDERIPYPMNPNGSDMNIAGVVTPDGRFLAVMPHPERVVRTEANSYVPRDGYASWTHGPTARLFINARRWVHRTQGI</sequence>
<accession>A0ACC1L960</accession>
<organism evidence="1 2">
    <name type="scientific">Coemansia helicoidea</name>
    <dbReference type="NCBI Taxonomy" id="1286919"/>
    <lineage>
        <taxon>Eukaryota</taxon>
        <taxon>Fungi</taxon>
        <taxon>Fungi incertae sedis</taxon>
        <taxon>Zoopagomycota</taxon>
        <taxon>Kickxellomycotina</taxon>
        <taxon>Kickxellomycetes</taxon>
        <taxon>Kickxellales</taxon>
        <taxon>Kickxellaceae</taxon>
        <taxon>Coemansia</taxon>
    </lineage>
</organism>
<comment type="caution">
    <text evidence="1">The sequence shown here is derived from an EMBL/GenBank/DDBJ whole genome shotgun (WGS) entry which is preliminary data.</text>
</comment>
<dbReference type="EC" id="6.3.5.3" evidence="1"/>
<keyword evidence="2" id="KW-1185">Reference proteome</keyword>
<proteinExistence type="predicted"/>
<protein>
    <submittedName>
        <fullName evidence="1">Phosphoribosylformylglycinamidine synthase</fullName>
        <ecNumber evidence="1">6.3.5.3</ecNumber>
    </submittedName>
</protein>
<dbReference type="Proteomes" id="UP001140087">
    <property type="component" value="Unassembled WGS sequence"/>
</dbReference>
<feature type="non-terminal residue" evidence="1">
    <location>
        <position position="1"/>
    </location>
</feature>
<name>A0ACC1L960_9FUNG</name>
<dbReference type="EMBL" id="JANBUN010000418">
    <property type="protein sequence ID" value="KAJ2803932.1"/>
    <property type="molecule type" value="Genomic_DNA"/>
</dbReference>
<gene>
    <name evidence="1" type="primary">ADE6_1</name>
    <name evidence="1" type="ORF">H4R21_001840</name>
</gene>
<keyword evidence="1" id="KW-0436">Ligase</keyword>
<reference evidence="1" key="1">
    <citation type="submission" date="2022-07" db="EMBL/GenBank/DDBJ databases">
        <title>Phylogenomic reconstructions and comparative analyses of Kickxellomycotina fungi.</title>
        <authorList>
            <person name="Reynolds N.K."/>
            <person name="Stajich J.E."/>
            <person name="Barry K."/>
            <person name="Grigoriev I.V."/>
            <person name="Crous P."/>
            <person name="Smith M.E."/>
        </authorList>
    </citation>
    <scope>NUCLEOTIDE SEQUENCE</scope>
    <source>
        <strain evidence="1">BCRC 34780</strain>
    </source>
</reference>
<evidence type="ECO:0000313" key="1">
    <source>
        <dbReference type="EMBL" id="KAJ2803932.1"/>
    </source>
</evidence>